<comment type="caution">
    <text evidence="2">The sequence shown here is derived from an EMBL/GenBank/DDBJ whole genome shotgun (WGS) entry which is preliminary data.</text>
</comment>
<proteinExistence type="inferred from homology"/>
<organism evidence="2 3">
    <name type="scientific">Pisum sativum</name>
    <name type="common">Garden pea</name>
    <name type="synonym">Lathyrus oleraceus</name>
    <dbReference type="NCBI Taxonomy" id="3888"/>
    <lineage>
        <taxon>Eukaryota</taxon>
        <taxon>Viridiplantae</taxon>
        <taxon>Streptophyta</taxon>
        <taxon>Embryophyta</taxon>
        <taxon>Tracheophyta</taxon>
        <taxon>Spermatophyta</taxon>
        <taxon>Magnoliopsida</taxon>
        <taxon>eudicotyledons</taxon>
        <taxon>Gunneridae</taxon>
        <taxon>Pentapetalae</taxon>
        <taxon>rosids</taxon>
        <taxon>fabids</taxon>
        <taxon>Fabales</taxon>
        <taxon>Fabaceae</taxon>
        <taxon>Papilionoideae</taxon>
        <taxon>50 kb inversion clade</taxon>
        <taxon>NPAAA clade</taxon>
        <taxon>Hologalegina</taxon>
        <taxon>IRL clade</taxon>
        <taxon>Fabeae</taxon>
        <taxon>Lathyrus</taxon>
    </lineage>
</organism>
<evidence type="ECO:0000313" key="2">
    <source>
        <dbReference type="EMBL" id="KAI5430165.1"/>
    </source>
</evidence>
<dbReference type="GO" id="GO:0008138">
    <property type="term" value="F:protein tyrosine/serine/threonine phosphatase activity"/>
    <property type="evidence" value="ECO:0007669"/>
    <property type="project" value="TreeGrafter"/>
</dbReference>
<dbReference type="EMBL" id="JAMSHJ010000003">
    <property type="protein sequence ID" value="KAI5430165.1"/>
    <property type="molecule type" value="Genomic_DNA"/>
</dbReference>
<dbReference type="PANTHER" id="PTHR45848:SF6">
    <property type="entry name" value="OS02G0251700 PROTEIN"/>
    <property type="match status" value="1"/>
</dbReference>
<dbReference type="Gramene" id="Psat03G0466200-T1">
    <property type="protein sequence ID" value="KAI5430165.1"/>
    <property type="gene ID" value="KIW84_034662"/>
</dbReference>
<accession>A0A9D4Y3C0</accession>
<evidence type="ECO:0000256" key="1">
    <source>
        <dbReference type="ARBA" id="ARBA00008601"/>
    </source>
</evidence>
<reference evidence="2 3" key="1">
    <citation type="journal article" date="2022" name="Nat. Genet.">
        <title>Improved pea reference genome and pan-genome highlight genomic features and evolutionary characteristics.</title>
        <authorList>
            <person name="Yang T."/>
            <person name="Liu R."/>
            <person name="Luo Y."/>
            <person name="Hu S."/>
            <person name="Wang D."/>
            <person name="Wang C."/>
            <person name="Pandey M.K."/>
            <person name="Ge S."/>
            <person name="Xu Q."/>
            <person name="Li N."/>
            <person name="Li G."/>
            <person name="Huang Y."/>
            <person name="Saxena R.K."/>
            <person name="Ji Y."/>
            <person name="Li M."/>
            <person name="Yan X."/>
            <person name="He Y."/>
            <person name="Liu Y."/>
            <person name="Wang X."/>
            <person name="Xiang C."/>
            <person name="Varshney R.K."/>
            <person name="Ding H."/>
            <person name="Gao S."/>
            <person name="Zong X."/>
        </authorList>
    </citation>
    <scope>NUCLEOTIDE SEQUENCE [LARGE SCALE GENOMIC DNA]</scope>
    <source>
        <strain evidence="2 3">cv. Zhongwan 6</strain>
    </source>
</reference>
<dbReference type="Proteomes" id="UP001058974">
    <property type="component" value="Chromosome 3"/>
</dbReference>
<gene>
    <name evidence="2" type="ORF">KIW84_034662</name>
</gene>
<comment type="similarity">
    <text evidence="1">Belongs to the protein-tyrosine phosphatase family. Non-receptor class dual specificity subfamily.</text>
</comment>
<keyword evidence="3" id="KW-1185">Reference proteome</keyword>
<dbReference type="AlphaFoldDB" id="A0A9D4Y3C0"/>
<protein>
    <submittedName>
        <fullName evidence="2">Uncharacterized protein</fullName>
    </submittedName>
</protein>
<name>A0A9D4Y3C0_PEA</name>
<sequence>MIIKLGAYTEFYSTKKNKAKPQKPKGKVLSAGAFFLPCIKHSSIWKRRIRGEFPKNQMAETSISESETATKSQCIYRCKKCRRIVASEDIIVSHERGKGESSFKWSKRNNESWENKNQPADCTSIFVEPMKWMQPVQEGQVEEKLVCMGCKARLGYFNWAGMQCSCGAWINPAFQLQKSKLDECYM</sequence>
<dbReference type="PANTHER" id="PTHR45848">
    <property type="entry name" value="DUAL SPECIFICITY PROTEIN PHOSPHATASE 12 FAMILY MEMBER"/>
    <property type="match status" value="1"/>
</dbReference>
<evidence type="ECO:0000313" key="3">
    <source>
        <dbReference type="Proteomes" id="UP001058974"/>
    </source>
</evidence>